<protein>
    <submittedName>
        <fullName evidence="2">Uncharacterized protein</fullName>
    </submittedName>
</protein>
<dbReference type="HOGENOM" id="CLU_3183891_0_0_9"/>
<reference evidence="2 3" key="1">
    <citation type="submission" date="2010-08" db="EMBL/GenBank/DDBJ databases">
        <authorList>
            <person name="Weinstock G."/>
            <person name="Sodergren E."/>
            <person name="Clifton S."/>
            <person name="Fulton L."/>
            <person name="Fulton B."/>
            <person name="Courtney L."/>
            <person name="Fronick C."/>
            <person name="Harrison M."/>
            <person name="Strong C."/>
            <person name="Farmer C."/>
            <person name="Delahaunty K."/>
            <person name="Markovic C."/>
            <person name="Hall O."/>
            <person name="Minx P."/>
            <person name="Tomlinson C."/>
            <person name="Mitreva M."/>
            <person name="Hou S."/>
            <person name="Chen J."/>
            <person name="Wollam A."/>
            <person name="Pepin K.H."/>
            <person name="Johnson M."/>
            <person name="Bhonagiri V."/>
            <person name="Zhang X."/>
            <person name="Suruliraj S."/>
            <person name="Warren W."/>
            <person name="Chinwalla A."/>
            <person name="Mardis E.R."/>
            <person name="Wilson R.K."/>
        </authorList>
    </citation>
    <scope>NUCLEOTIDE SEQUENCE [LARGE SCALE GENOMIC DNA]</scope>
    <source>
        <strain evidence="2 3">KLE1255</strain>
    </source>
</reference>
<keyword evidence="1" id="KW-0472">Membrane</keyword>
<gene>
    <name evidence="2" type="ORF">HMPREF9436_00940</name>
</gene>
<keyword evidence="1" id="KW-1133">Transmembrane helix</keyword>
<evidence type="ECO:0000256" key="1">
    <source>
        <dbReference type="SAM" id="Phobius"/>
    </source>
</evidence>
<feature type="transmembrane region" description="Helical" evidence="1">
    <location>
        <begin position="25"/>
        <end position="43"/>
    </location>
</feature>
<proteinExistence type="predicted"/>
<organism evidence="2 3">
    <name type="scientific">Faecalibacterium cf. prausnitzii KLE1255</name>
    <dbReference type="NCBI Taxonomy" id="748224"/>
    <lineage>
        <taxon>Bacteria</taxon>
        <taxon>Bacillati</taxon>
        <taxon>Bacillota</taxon>
        <taxon>Clostridia</taxon>
        <taxon>Eubacteriales</taxon>
        <taxon>Oscillospiraceae</taxon>
        <taxon>Faecalibacterium</taxon>
    </lineage>
</organism>
<evidence type="ECO:0000313" key="3">
    <source>
        <dbReference type="Proteomes" id="UP000006028"/>
    </source>
</evidence>
<keyword evidence="1" id="KW-0812">Transmembrane</keyword>
<accession>E2ZH02</accession>
<sequence>MCSQNKGAAAFSGGCALFGLKLGKVYRMILAFVWNFAILYLTMSYY</sequence>
<dbReference type="EMBL" id="AECU01000083">
    <property type="protein sequence ID" value="EFQ07595.1"/>
    <property type="molecule type" value="Genomic_DNA"/>
</dbReference>
<evidence type="ECO:0000313" key="2">
    <source>
        <dbReference type="EMBL" id="EFQ07595.1"/>
    </source>
</evidence>
<dbReference type="Proteomes" id="UP000006028">
    <property type="component" value="Unassembled WGS sequence"/>
</dbReference>
<name>E2ZH02_9FIRM</name>
<dbReference type="BioCyc" id="FCF748224-HMP:GTSS-760-MONOMER"/>
<dbReference type="STRING" id="748224.HMPREF9436_00940"/>
<dbReference type="AlphaFoldDB" id="E2ZH02"/>
<comment type="caution">
    <text evidence="2">The sequence shown here is derived from an EMBL/GenBank/DDBJ whole genome shotgun (WGS) entry which is preliminary data.</text>
</comment>